<evidence type="ECO:0000313" key="4">
    <source>
        <dbReference type="Proteomes" id="UP000753724"/>
    </source>
</evidence>
<accession>A0ABW9X9J1</accession>
<evidence type="ECO:0000256" key="1">
    <source>
        <dbReference type="SAM" id="MobiDB-lite"/>
    </source>
</evidence>
<proteinExistence type="predicted"/>
<feature type="compositionally biased region" description="Basic residues" evidence="1">
    <location>
        <begin position="26"/>
        <end position="39"/>
    </location>
</feature>
<protein>
    <recommendedName>
        <fullName evidence="5">Porin</fullName>
    </recommendedName>
</protein>
<dbReference type="SUPFAM" id="SSF56935">
    <property type="entry name" value="Porins"/>
    <property type="match status" value="1"/>
</dbReference>
<organism evidence="3 4">
    <name type="scientific">Novosphingobium ovatum</name>
    <dbReference type="NCBI Taxonomy" id="1908523"/>
    <lineage>
        <taxon>Bacteria</taxon>
        <taxon>Pseudomonadati</taxon>
        <taxon>Pseudomonadota</taxon>
        <taxon>Alphaproteobacteria</taxon>
        <taxon>Sphingomonadales</taxon>
        <taxon>Sphingomonadaceae</taxon>
        <taxon>Novosphingobium</taxon>
    </lineage>
</organism>
<sequence>MTIRNSIALAAVATVLAVPSMAQAHAGHHTTVTKKKKARPAPAAEAAEAGLTTAEQLQLAQQQLAMMQAQLNDMQAKIAAAPAKTDVADAAKAAAAAQAAAVKAQAAADKANTSAASTAKTVGTMSWAAKTKLSGRMYYNVSSITAENTAGTSVEKDGGIQIKRFYIGLDHQLDKTFSANITLDVDNLLRSTSGATDVAIFVKKAYVQAKFSPALTIRAGAADMAWVPYEESLQGFRHIEKTSTDYLGLGTSADWGVHALGSFSDGLISYQISAVNGAGYRTASLTQTIDIEGRVSLSYKGFNVGVGGYTGRLGANVQNTTTYKNGDRFNVIAAYKGKLGKADFTVGGEYIYAKNFTTTLIKSATSNDSTEAYSLFASVSPAPKWTVFGRYDFMKASKDLNPAQHLNFYNVGLQFSPAKIFDLALVYKRDQGTASLVKGNLVSGQASRDEVGIYGQFRF</sequence>
<keyword evidence="2" id="KW-0732">Signal</keyword>
<comment type="caution">
    <text evidence="3">The sequence shown here is derived from an EMBL/GenBank/DDBJ whole genome shotgun (WGS) entry which is preliminary data.</text>
</comment>
<reference evidence="4" key="1">
    <citation type="submission" date="2020-01" db="EMBL/GenBank/DDBJ databases">
        <title>Sphingomonas sp. strain CSW-10.</title>
        <authorList>
            <person name="Chen W.-M."/>
        </authorList>
    </citation>
    <scope>NUCLEOTIDE SEQUENCE [LARGE SCALE GENOMIC DNA]</scope>
    <source>
        <strain evidence="4">FSY-8</strain>
    </source>
</reference>
<evidence type="ECO:0008006" key="5">
    <source>
        <dbReference type="Google" id="ProtNLM"/>
    </source>
</evidence>
<keyword evidence="4" id="KW-1185">Reference proteome</keyword>
<evidence type="ECO:0000313" key="3">
    <source>
        <dbReference type="EMBL" id="NBC35177.1"/>
    </source>
</evidence>
<feature type="signal peptide" evidence="2">
    <location>
        <begin position="1"/>
        <end position="24"/>
    </location>
</feature>
<dbReference type="EMBL" id="JAAAPO010000001">
    <property type="protein sequence ID" value="NBC35177.1"/>
    <property type="molecule type" value="Genomic_DNA"/>
</dbReference>
<feature type="region of interest" description="Disordered" evidence="1">
    <location>
        <begin position="25"/>
        <end position="48"/>
    </location>
</feature>
<dbReference type="Proteomes" id="UP000753724">
    <property type="component" value="Unassembled WGS sequence"/>
</dbReference>
<dbReference type="Gene3D" id="2.40.160.10">
    <property type="entry name" value="Porin"/>
    <property type="match status" value="1"/>
</dbReference>
<feature type="chain" id="PRO_5045853420" description="Porin" evidence="2">
    <location>
        <begin position="25"/>
        <end position="459"/>
    </location>
</feature>
<dbReference type="RefSeq" id="WP_161716463.1">
    <property type="nucleotide sequence ID" value="NZ_JAAAPO010000001.1"/>
</dbReference>
<evidence type="ECO:0000256" key="2">
    <source>
        <dbReference type="SAM" id="SignalP"/>
    </source>
</evidence>
<dbReference type="InterPro" id="IPR023614">
    <property type="entry name" value="Porin_dom_sf"/>
</dbReference>
<gene>
    <name evidence="3" type="ORF">GTZ99_01230</name>
</gene>
<name>A0ABW9X9J1_9SPHN</name>